<organism evidence="2 3">
    <name type="scientific">Rotaria magnacalcarata</name>
    <dbReference type="NCBI Taxonomy" id="392030"/>
    <lineage>
        <taxon>Eukaryota</taxon>
        <taxon>Metazoa</taxon>
        <taxon>Spiralia</taxon>
        <taxon>Gnathifera</taxon>
        <taxon>Rotifera</taxon>
        <taxon>Eurotatoria</taxon>
        <taxon>Bdelloidea</taxon>
        <taxon>Philodinida</taxon>
        <taxon>Philodinidae</taxon>
        <taxon>Rotaria</taxon>
    </lineage>
</organism>
<comment type="caution">
    <text evidence="2">The sequence shown here is derived from an EMBL/GenBank/DDBJ whole genome shotgun (WGS) entry which is preliminary data.</text>
</comment>
<protein>
    <submittedName>
        <fullName evidence="2">Uncharacterized protein</fullName>
    </submittedName>
</protein>
<reference evidence="2" key="1">
    <citation type="submission" date="2021-02" db="EMBL/GenBank/DDBJ databases">
        <authorList>
            <person name="Nowell W R."/>
        </authorList>
    </citation>
    <scope>NUCLEOTIDE SEQUENCE</scope>
</reference>
<accession>A0A816YI43</accession>
<evidence type="ECO:0000256" key="1">
    <source>
        <dbReference type="SAM" id="Phobius"/>
    </source>
</evidence>
<dbReference type="Proteomes" id="UP000663824">
    <property type="component" value="Unassembled WGS sequence"/>
</dbReference>
<feature type="transmembrane region" description="Helical" evidence="1">
    <location>
        <begin position="50"/>
        <end position="73"/>
    </location>
</feature>
<keyword evidence="1" id="KW-0472">Membrane</keyword>
<proteinExistence type="predicted"/>
<dbReference type="EMBL" id="CAJNRE010018130">
    <property type="protein sequence ID" value="CAF2161817.1"/>
    <property type="molecule type" value="Genomic_DNA"/>
</dbReference>
<name>A0A816YI43_9BILA</name>
<dbReference type="AlphaFoldDB" id="A0A816YI43"/>
<keyword evidence="1" id="KW-1133">Transmembrane helix</keyword>
<keyword evidence="1" id="KW-0812">Transmembrane</keyword>
<evidence type="ECO:0000313" key="3">
    <source>
        <dbReference type="Proteomes" id="UP000663824"/>
    </source>
</evidence>
<sequence length="172" mass="20138">MFFDRPYPFEGGSRYNERIMPSPSIINDKICECMQRVDAILEHFDLTTKRLLYCVIPIVAILLWLVLFIPYICSTCWKKDKKQSENLQQDSNDLEKVIIHQDEPEDLSISHNLVQSGLMEQFIHIILNANEKLFNSKRSRYNNGDDDESDREYRRVSEEINLPVSILSTPPT</sequence>
<gene>
    <name evidence="2" type="ORF">MBJ925_LOCUS33154</name>
</gene>
<evidence type="ECO:0000313" key="2">
    <source>
        <dbReference type="EMBL" id="CAF2161817.1"/>
    </source>
</evidence>